<dbReference type="GO" id="GO:0005525">
    <property type="term" value="F:GTP binding"/>
    <property type="evidence" value="ECO:0007669"/>
    <property type="project" value="UniProtKB-UniRule"/>
</dbReference>
<dbReference type="InterPro" id="IPR038363">
    <property type="entry name" value="LepA_C_sf"/>
</dbReference>
<dbReference type="InterPro" id="IPR035654">
    <property type="entry name" value="LepA_IV"/>
</dbReference>
<dbReference type="EMBL" id="REFO01000016">
    <property type="protein sequence ID" value="RMA92539.1"/>
    <property type="molecule type" value="Genomic_DNA"/>
</dbReference>
<dbReference type="CDD" id="cd01890">
    <property type="entry name" value="LepA"/>
    <property type="match status" value="1"/>
</dbReference>
<dbReference type="OrthoDB" id="9804431at2"/>
<dbReference type="RefSeq" id="WP_121923687.1">
    <property type="nucleotide sequence ID" value="NZ_REFO01000016.1"/>
</dbReference>
<dbReference type="GO" id="GO:0045727">
    <property type="term" value="P:positive regulation of translation"/>
    <property type="evidence" value="ECO:0007669"/>
    <property type="project" value="UniProtKB-UniRule"/>
</dbReference>
<dbReference type="Gene3D" id="2.40.30.10">
    <property type="entry name" value="Translation factors"/>
    <property type="match status" value="1"/>
</dbReference>
<evidence type="ECO:0000256" key="1">
    <source>
        <dbReference type="ARBA" id="ARBA00005454"/>
    </source>
</evidence>
<dbReference type="InterPro" id="IPR031157">
    <property type="entry name" value="G_TR_CS"/>
</dbReference>
<keyword evidence="2 12" id="KW-1003">Cell membrane</keyword>
<dbReference type="CDD" id="cd03699">
    <property type="entry name" value="EF4_II"/>
    <property type="match status" value="1"/>
</dbReference>
<comment type="subcellular location">
    <subcellularLocation>
        <location evidence="12">Cell membrane</location>
        <topology evidence="12">Peripheral membrane protein</topology>
        <orientation evidence="12">Cytoplasmic side</orientation>
    </subcellularLocation>
</comment>
<dbReference type="Pfam" id="PF03144">
    <property type="entry name" value="GTP_EFTU_D2"/>
    <property type="match status" value="1"/>
</dbReference>
<proteinExistence type="inferred from homology"/>
<dbReference type="PROSITE" id="PS00301">
    <property type="entry name" value="G_TR_1"/>
    <property type="match status" value="1"/>
</dbReference>
<dbReference type="GO" id="GO:0003746">
    <property type="term" value="F:translation elongation factor activity"/>
    <property type="evidence" value="ECO:0007669"/>
    <property type="project" value="UniProtKB-UniRule"/>
</dbReference>
<name>A0A3M0B8S8_9AQUI</name>
<dbReference type="InterPro" id="IPR000640">
    <property type="entry name" value="EFG_V-like"/>
</dbReference>
<reference evidence="14 15" key="1">
    <citation type="submission" date="2018-10" db="EMBL/GenBank/DDBJ databases">
        <title>Genomic Encyclopedia of Archaeal and Bacterial Type Strains, Phase II (KMG-II): from individual species to whole genera.</title>
        <authorList>
            <person name="Goeker M."/>
        </authorList>
    </citation>
    <scope>NUCLEOTIDE SEQUENCE [LARGE SCALE GENOMIC DNA]</scope>
    <source>
        <strain evidence="14 15">VM1</strain>
    </source>
</reference>
<feature type="domain" description="Tr-type G" evidence="13">
    <location>
        <begin position="6"/>
        <end position="188"/>
    </location>
</feature>
<evidence type="ECO:0000313" key="14">
    <source>
        <dbReference type="EMBL" id="RMA92539.1"/>
    </source>
</evidence>
<dbReference type="Gene3D" id="3.30.70.240">
    <property type="match status" value="1"/>
</dbReference>
<dbReference type="InterPro" id="IPR035647">
    <property type="entry name" value="EFG_III/V"/>
</dbReference>
<dbReference type="GO" id="GO:0003924">
    <property type="term" value="F:GTPase activity"/>
    <property type="evidence" value="ECO:0007669"/>
    <property type="project" value="UniProtKB-UniRule"/>
</dbReference>
<dbReference type="FunFam" id="3.30.70.2570:FF:000001">
    <property type="entry name" value="Translation factor GUF1, mitochondrial"/>
    <property type="match status" value="1"/>
</dbReference>
<dbReference type="InterPro" id="IPR005225">
    <property type="entry name" value="Small_GTP-bd"/>
</dbReference>
<feature type="binding site" evidence="12">
    <location>
        <begin position="135"/>
        <end position="138"/>
    </location>
    <ligand>
        <name>GTP</name>
        <dbReference type="ChEBI" id="CHEBI:37565"/>
    </ligand>
</feature>
<dbReference type="FunFam" id="3.30.70.870:FF:000004">
    <property type="entry name" value="Translation factor GUF1, mitochondrial"/>
    <property type="match status" value="1"/>
</dbReference>
<dbReference type="FunFam" id="3.40.50.300:FF:000078">
    <property type="entry name" value="Elongation factor 4"/>
    <property type="match status" value="1"/>
</dbReference>
<dbReference type="InterPro" id="IPR000795">
    <property type="entry name" value="T_Tr_GTP-bd_dom"/>
</dbReference>
<evidence type="ECO:0000256" key="5">
    <source>
        <dbReference type="ARBA" id="ARBA00022917"/>
    </source>
</evidence>
<dbReference type="SMART" id="SM00838">
    <property type="entry name" value="EFG_C"/>
    <property type="match status" value="1"/>
</dbReference>
<dbReference type="Pfam" id="PF00009">
    <property type="entry name" value="GTP_EFTU"/>
    <property type="match status" value="1"/>
</dbReference>
<dbReference type="SUPFAM" id="SSF50447">
    <property type="entry name" value="Translation proteins"/>
    <property type="match status" value="1"/>
</dbReference>
<comment type="similarity">
    <text evidence="10">Belongs to the GTP-binding elongation factor family. LepA subfamily.</text>
</comment>
<dbReference type="CDD" id="cd16260">
    <property type="entry name" value="EF4_III"/>
    <property type="match status" value="1"/>
</dbReference>
<keyword evidence="5 12" id="KW-0648">Protein biosynthesis</keyword>
<dbReference type="PANTHER" id="PTHR43512:SF4">
    <property type="entry name" value="TRANSLATION FACTOR GUF1 HOMOLOG, CHLOROPLASTIC"/>
    <property type="match status" value="1"/>
</dbReference>
<evidence type="ECO:0000256" key="9">
    <source>
        <dbReference type="ARBA" id="ARBA00057626"/>
    </source>
</evidence>
<evidence type="ECO:0000256" key="11">
    <source>
        <dbReference type="ARBA" id="ARBA00066744"/>
    </source>
</evidence>
<evidence type="ECO:0000313" key="15">
    <source>
        <dbReference type="Proteomes" id="UP000280842"/>
    </source>
</evidence>
<dbReference type="NCBIfam" id="TIGR01393">
    <property type="entry name" value="lepA"/>
    <property type="match status" value="1"/>
</dbReference>
<keyword evidence="4 12" id="KW-0378">Hydrolase</keyword>
<dbReference type="PRINTS" id="PR00315">
    <property type="entry name" value="ELONGATNFCT"/>
</dbReference>
<dbReference type="GO" id="GO:0043022">
    <property type="term" value="F:ribosome binding"/>
    <property type="evidence" value="ECO:0007669"/>
    <property type="project" value="UniProtKB-UniRule"/>
</dbReference>
<accession>A0A3M0B8S8</accession>
<keyword evidence="15" id="KW-1185">Reference proteome</keyword>
<dbReference type="Proteomes" id="UP000280842">
    <property type="component" value="Unassembled WGS sequence"/>
</dbReference>
<comment type="caution">
    <text evidence="14">The sequence shown here is derived from an EMBL/GenBank/DDBJ whole genome shotgun (WGS) entry which is preliminary data.</text>
</comment>
<sequence>MSERLKKIRNFSIIAHVDHGKSTLADRLMEFCNAITEREKEDQLLDTLEIEKERGITIKLQAIRLNYKAKDGENYILHLIDTPGHVDFGYEVSRSLTACEGALLLIDATQGIEAQTLATFWQALNLDLEIIPVINKIDLPSADVDRIKRQIEDVLGLDPEEAILASGKAGIGIEEILEAIVKKIPHPKGDESKPLKALIFDSYYDPYRGAVAFIRVFDGEIKKGTKIRLMSTGKEFEVTEVGAQMPKMTALDSLKAGDVGYVAASIKDVKDIRVGDTITDAKNPTPEPIPGFRPAKPMVYAGLYPTGSTTFEDMRDALEKYSINDAALTYEVESSPALGLGFRCGFLGLLHMEIVQERLEREYDIELITTAPNVIYKVKLKTGEEIEVRNPSQLPDISKIQAILEPYIEADIISPSEYIGAIMQLVQEKRGIQKGFDYLDKNTAHLRYEIPMAEVLFDFHDKLKTATRGYASFDYDFIGYKEGDLVKIDIKINGEPVDALSFIVHKDKAYRVGRNIVDKMKEVIPKQLFEVRIQATIGSKVIASAKIAPLRRDVLAKCYGGDVTRKKKLLEKQKEGKKRMKQFGKVELPQEAFLSILKAD</sequence>
<evidence type="ECO:0000256" key="7">
    <source>
        <dbReference type="ARBA" id="ARBA00023136"/>
    </source>
</evidence>
<dbReference type="InterPro" id="IPR006297">
    <property type="entry name" value="EF-4"/>
</dbReference>
<evidence type="ECO:0000259" key="13">
    <source>
        <dbReference type="PROSITE" id="PS51722"/>
    </source>
</evidence>
<dbReference type="FunFam" id="3.30.70.240:FF:000007">
    <property type="entry name" value="Translation factor GUF1, mitochondrial"/>
    <property type="match status" value="1"/>
</dbReference>
<dbReference type="EC" id="3.6.5.n1" evidence="11 12"/>
<keyword evidence="6 12" id="KW-0342">GTP-binding</keyword>
<dbReference type="NCBIfam" id="TIGR00231">
    <property type="entry name" value="small_GTP"/>
    <property type="match status" value="1"/>
</dbReference>
<dbReference type="Gene3D" id="3.30.70.2570">
    <property type="entry name" value="Elongation factor 4, C-terminal domain"/>
    <property type="match status" value="1"/>
</dbReference>
<organism evidence="14 15">
    <name type="scientific">Hydrogenothermus marinus</name>
    <dbReference type="NCBI Taxonomy" id="133270"/>
    <lineage>
        <taxon>Bacteria</taxon>
        <taxon>Pseudomonadati</taxon>
        <taxon>Aquificota</taxon>
        <taxon>Aquificia</taxon>
        <taxon>Aquificales</taxon>
        <taxon>Hydrogenothermaceae</taxon>
        <taxon>Hydrogenothermus</taxon>
    </lineage>
</organism>
<protein>
    <recommendedName>
        <fullName evidence="11 12">Elongation factor 4</fullName>
        <shortName evidence="12">EF-4</shortName>
        <ecNumber evidence="11 12">3.6.5.n1</ecNumber>
    </recommendedName>
    <alternativeName>
        <fullName evidence="12">Ribosomal back-translocase LepA</fullName>
    </alternativeName>
</protein>
<keyword evidence="7 12" id="KW-0472">Membrane</keyword>
<evidence type="ECO:0000256" key="2">
    <source>
        <dbReference type="ARBA" id="ARBA00022475"/>
    </source>
</evidence>
<gene>
    <name evidence="12" type="primary">lepA</name>
    <name evidence="14" type="ORF">CLV39_1587</name>
</gene>
<dbReference type="InterPro" id="IPR009000">
    <property type="entry name" value="Transl_B-barrel_sf"/>
</dbReference>
<dbReference type="SUPFAM" id="SSF54980">
    <property type="entry name" value="EF-G C-terminal domain-like"/>
    <property type="match status" value="2"/>
</dbReference>
<dbReference type="InterPro" id="IPR004161">
    <property type="entry name" value="EFTu-like_2"/>
</dbReference>
<comment type="catalytic activity">
    <reaction evidence="8 12">
        <text>GTP + H2O = GDP + phosphate + H(+)</text>
        <dbReference type="Rhea" id="RHEA:19669"/>
        <dbReference type="ChEBI" id="CHEBI:15377"/>
        <dbReference type="ChEBI" id="CHEBI:15378"/>
        <dbReference type="ChEBI" id="CHEBI:37565"/>
        <dbReference type="ChEBI" id="CHEBI:43474"/>
        <dbReference type="ChEBI" id="CHEBI:58189"/>
        <dbReference type="EC" id="3.6.5.n1"/>
    </reaction>
</comment>
<evidence type="ECO:0000256" key="6">
    <source>
        <dbReference type="ARBA" id="ARBA00023134"/>
    </source>
</evidence>
<dbReference type="Gene3D" id="3.40.50.300">
    <property type="entry name" value="P-loop containing nucleotide triphosphate hydrolases"/>
    <property type="match status" value="1"/>
</dbReference>
<dbReference type="CDD" id="cd03709">
    <property type="entry name" value="lepA_C"/>
    <property type="match status" value="1"/>
</dbReference>
<evidence type="ECO:0000256" key="12">
    <source>
        <dbReference type="HAMAP-Rule" id="MF_00071"/>
    </source>
</evidence>
<dbReference type="InterPro" id="IPR027417">
    <property type="entry name" value="P-loop_NTPase"/>
</dbReference>
<dbReference type="InterPro" id="IPR013842">
    <property type="entry name" value="LepA_CTD"/>
</dbReference>
<comment type="function">
    <text evidence="9 12">Required for accurate and efficient protein synthesis under certain stress conditions. May act as a fidelity factor of the translation reaction, by catalyzing a one-codon backward translocation of tRNAs on improperly translocated ribosomes. Back-translocation proceeds from a post-translocation (POST) complex to a pre-translocation (PRE) complex, thus giving elongation factor G a second chance to translocate the tRNAs correctly. Binds to ribosomes in a GTP-dependent manner.</text>
</comment>
<comment type="similarity">
    <text evidence="1 12">Belongs to the TRAFAC class translation factor GTPase superfamily. Classic translation factor GTPase family. LepA subfamily.</text>
</comment>
<dbReference type="PANTHER" id="PTHR43512">
    <property type="entry name" value="TRANSLATION FACTOR GUF1-RELATED"/>
    <property type="match status" value="1"/>
</dbReference>
<keyword evidence="3 12" id="KW-0547">Nucleotide-binding</keyword>
<evidence type="ECO:0000256" key="4">
    <source>
        <dbReference type="ARBA" id="ARBA00022801"/>
    </source>
</evidence>
<evidence type="ECO:0000256" key="10">
    <source>
        <dbReference type="ARBA" id="ARBA00061052"/>
    </source>
</evidence>
<dbReference type="SUPFAM" id="SSF52540">
    <property type="entry name" value="P-loop containing nucleoside triphosphate hydrolases"/>
    <property type="match status" value="1"/>
</dbReference>
<dbReference type="GO" id="GO:0005886">
    <property type="term" value="C:plasma membrane"/>
    <property type="evidence" value="ECO:0007669"/>
    <property type="project" value="UniProtKB-SubCell"/>
</dbReference>
<dbReference type="AlphaFoldDB" id="A0A3M0B8S8"/>
<dbReference type="Pfam" id="PF06421">
    <property type="entry name" value="LepA_C"/>
    <property type="match status" value="1"/>
</dbReference>
<dbReference type="FunFam" id="2.40.30.10:FF:000015">
    <property type="entry name" value="Translation factor GUF1, mitochondrial"/>
    <property type="match status" value="1"/>
</dbReference>
<feature type="binding site" evidence="12">
    <location>
        <begin position="18"/>
        <end position="23"/>
    </location>
    <ligand>
        <name>GTP</name>
        <dbReference type="ChEBI" id="CHEBI:37565"/>
    </ligand>
</feature>
<dbReference type="Gene3D" id="3.30.70.870">
    <property type="entry name" value="Elongation Factor G (Translational Gtpase), domain 3"/>
    <property type="match status" value="1"/>
</dbReference>
<evidence type="ECO:0000256" key="3">
    <source>
        <dbReference type="ARBA" id="ARBA00022741"/>
    </source>
</evidence>
<dbReference type="HAMAP" id="MF_00071">
    <property type="entry name" value="LepA"/>
    <property type="match status" value="1"/>
</dbReference>
<dbReference type="PROSITE" id="PS51722">
    <property type="entry name" value="G_TR_2"/>
    <property type="match status" value="1"/>
</dbReference>
<evidence type="ECO:0000256" key="8">
    <source>
        <dbReference type="ARBA" id="ARBA00050293"/>
    </source>
</evidence>
<dbReference type="Pfam" id="PF00679">
    <property type="entry name" value="EFG_C"/>
    <property type="match status" value="1"/>
</dbReference>